<evidence type="ECO:0000313" key="1">
    <source>
        <dbReference type="EMBL" id="CAK9883247.1"/>
    </source>
</evidence>
<evidence type="ECO:0000313" key="2">
    <source>
        <dbReference type="Proteomes" id="UP001497522"/>
    </source>
</evidence>
<dbReference type="Proteomes" id="UP001497522">
    <property type="component" value="Chromosome 9"/>
</dbReference>
<dbReference type="InterPro" id="IPR023298">
    <property type="entry name" value="ATPase_P-typ_TM_dom_sf"/>
</dbReference>
<proteinExistence type="predicted"/>
<accession>A0ABP1C337</accession>
<protein>
    <submittedName>
        <fullName evidence="1">Uncharacterized protein</fullName>
    </submittedName>
</protein>
<sequence length="119" mass="13209">MGYGSCRTDGYSVGQWTILCEIHIQGQPPNWEDFLGILFLQIVNSTIRFIEENNAGNAIATLMAHHAPKTKRKKSPLWKAHASAETVLLERGTLLDLRSSVQRMLVDGKVKGHVVPSVN</sequence>
<gene>
    <name evidence="1" type="ORF">CSSPJE1EN2_LOCUS24498</name>
</gene>
<dbReference type="EMBL" id="OZ023710">
    <property type="protein sequence ID" value="CAK9883247.1"/>
    <property type="molecule type" value="Genomic_DNA"/>
</dbReference>
<organism evidence="1 2">
    <name type="scientific">Sphagnum jensenii</name>
    <dbReference type="NCBI Taxonomy" id="128206"/>
    <lineage>
        <taxon>Eukaryota</taxon>
        <taxon>Viridiplantae</taxon>
        <taxon>Streptophyta</taxon>
        <taxon>Embryophyta</taxon>
        <taxon>Bryophyta</taxon>
        <taxon>Sphagnophytina</taxon>
        <taxon>Sphagnopsida</taxon>
        <taxon>Sphagnales</taxon>
        <taxon>Sphagnaceae</taxon>
        <taxon>Sphagnum</taxon>
    </lineage>
</organism>
<name>A0ABP1C337_9BRYO</name>
<dbReference type="PANTHER" id="PTHR42861">
    <property type="entry name" value="CALCIUM-TRANSPORTING ATPASE"/>
    <property type="match status" value="1"/>
</dbReference>
<reference evidence="1" key="1">
    <citation type="submission" date="2024-03" db="EMBL/GenBank/DDBJ databases">
        <authorList>
            <consortium name="ELIXIR-Norway"/>
            <consortium name="Elixir Norway"/>
        </authorList>
    </citation>
    <scope>NUCLEOTIDE SEQUENCE</scope>
</reference>
<dbReference type="SUPFAM" id="SSF81665">
    <property type="entry name" value="Calcium ATPase, transmembrane domain M"/>
    <property type="match status" value="1"/>
</dbReference>
<keyword evidence="2" id="KW-1185">Reference proteome</keyword>
<dbReference type="Gene3D" id="1.20.1110.10">
    <property type="entry name" value="Calcium-transporting ATPase, transmembrane domain"/>
    <property type="match status" value="1"/>
</dbReference>